<keyword evidence="4 5" id="KW-0408">Iron</keyword>
<dbReference type="SUPFAM" id="SSF48264">
    <property type="entry name" value="Cytochrome P450"/>
    <property type="match status" value="1"/>
</dbReference>
<feature type="transmembrane region" description="Helical" evidence="6">
    <location>
        <begin position="694"/>
        <end position="714"/>
    </location>
</feature>
<evidence type="ECO:0000256" key="5">
    <source>
        <dbReference type="PIRSR" id="PIRSR602401-1"/>
    </source>
</evidence>
<keyword evidence="5" id="KW-0349">Heme</keyword>
<keyword evidence="3" id="KW-0560">Oxidoreductase</keyword>
<dbReference type="InterPro" id="IPR002401">
    <property type="entry name" value="Cyt_P450_E_grp-I"/>
</dbReference>
<dbReference type="GO" id="GO:0006629">
    <property type="term" value="P:lipid metabolic process"/>
    <property type="evidence" value="ECO:0007669"/>
    <property type="project" value="UniProtKB-ARBA"/>
</dbReference>
<proteinExistence type="inferred from homology"/>
<dbReference type="GO" id="GO:0016705">
    <property type="term" value="F:oxidoreductase activity, acting on paired donors, with incorporation or reduction of molecular oxygen"/>
    <property type="evidence" value="ECO:0007669"/>
    <property type="project" value="InterPro"/>
</dbReference>
<dbReference type="Proteomes" id="UP000226431">
    <property type="component" value="Unassembled WGS sequence"/>
</dbReference>
<comment type="cofactor">
    <cofactor evidence="5">
        <name>heme</name>
        <dbReference type="ChEBI" id="CHEBI:30413"/>
    </cofactor>
</comment>
<evidence type="ECO:0008006" key="9">
    <source>
        <dbReference type="Google" id="ProtNLM"/>
    </source>
</evidence>
<dbReference type="PANTHER" id="PTHR24296">
    <property type="entry name" value="CYTOCHROME P450"/>
    <property type="match status" value="1"/>
</dbReference>
<dbReference type="GO" id="GO:0020037">
    <property type="term" value="F:heme binding"/>
    <property type="evidence" value="ECO:0007669"/>
    <property type="project" value="InterPro"/>
</dbReference>
<evidence type="ECO:0000256" key="6">
    <source>
        <dbReference type="SAM" id="Phobius"/>
    </source>
</evidence>
<dbReference type="InterPro" id="IPR017972">
    <property type="entry name" value="Cyt_P450_CS"/>
</dbReference>
<evidence type="ECO:0000256" key="1">
    <source>
        <dbReference type="ARBA" id="ARBA00010617"/>
    </source>
</evidence>
<accession>A0A2C5ZHW0</accession>
<dbReference type="InterPro" id="IPR036396">
    <property type="entry name" value="Cyt_P450_sf"/>
</dbReference>
<reference evidence="7 8" key="1">
    <citation type="submission" date="2017-06" db="EMBL/GenBank/DDBJ databases">
        <title>Ant-infecting Ophiocordyceps genomes reveal a high diversity of potential behavioral manipulation genes and a possible major role for enterotoxins.</title>
        <authorList>
            <person name="De Bekker C."/>
            <person name="Evans H.C."/>
            <person name="Brachmann A."/>
            <person name="Hughes D.P."/>
        </authorList>
    </citation>
    <scope>NUCLEOTIDE SEQUENCE [LARGE SCALE GENOMIC DNA]</scope>
    <source>
        <strain evidence="7 8">Map16</strain>
    </source>
</reference>
<keyword evidence="2 5" id="KW-0479">Metal-binding</keyword>
<dbReference type="GO" id="GO:0004497">
    <property type="term" value="F:monooxygenase activity"/>
    <property type="evidence" value="ECO:0007669"/>
    <property type="project" value="InterPro"/>
</dbReference>
<sequence>MASSLTLWLLGALVLGFCLKTLFFPPAAITRHGKPLRRLPGSLPLIGHGFSLLQGRPKLLAWFVECQQQHGLETMEFYVPSLPAGVLISDSRNLDFVFKNEALFRKGDFFRSRSRDLFGDGIINVDGDPWRVQRKAGLRFLGMSTIRTLTDETLPRLLRQSLDSLSASKGRVIDLQAELHEVTTQLMGEMAYDMEMHADDDFTLAFEYAASATAERIQNPLWPLTETLTRPGMRRALATVRSRGRQMVAKAVSDGDKPSGTLMRCLLDGIGHEGRVADAALNYLSAGRDTTAQALTWTFYLLMKHADVVARLRSEAADDKAGGTFALAVFYEALRLYPPIPLELKQAQQDVTLPDGTHLPRNAIVIWCTWAMNRSSTGWGPDAASFRPDRWLSADGQQLVHRPAAEFPVFHGGQRSCLGQRMAEAMAVQVLTTLVPRLDLRPAYTSEADRRVSRSGLTLPMEGGLPVKLDAHHHPPSPMAAPVVPRLHLFEIDDQPWFPSFLRAIVQNALTAAWSVVHPITGKSAANLAASVLVRDLGNRLSSYTYVDFCAGSGGPSPVIERSVNAHLAKRGRPPVDFLLTDLHPNTRAWEKLAMESPHVKFENASVDASQAPRHLTHQFNRKDVFRIFNLAFHHFDDPLARRILKDTVSKSQGFAIFEMQDRSISSIITVLLFGVAIFLTMPYYALKWRSPSALFFTYVVPIIPFVLVFDGLISSVRTRTAFEVEALMRGCGVETGSWEVHHGSEPFLWPFGHMSWIVCRPVRGANGL</sequence>
<evidence type="ECO:0000256" key="3">
    <source>
        <dbReference type="ARBA" id="ARBA00023002"/>
    </source>
</evidence>
<feature type="transmembrane region" description="Helical" evidence="6">
    <location>
        <begin position="665"/>
        <end position="687"/>
    </location>
</feature>
<name>A0A2C5ZHW0_9HYPO</name>
<dbReference type="PRINTS" id="PR00385">
    <property type="entry name" value="P450"/>
</dbReference>
<evidence type="ECO:0000256" key="2">
    <source>
        <dbReference type="ARBA" id="ARBA00022723"/>
    </source>
</evidence>
<keyword evidence="6" id="KW-0472">Membrane</keyword>
<protein>
    <recommendedName>
        <fullName evidence="9">Cytochrome P450</fullName>
    </recommendedName>
</protein>
<dbReference type="OrthoDB" id="2101715at2759"/>
<evidence type="ECO:0000313" key="7">
    <source>
        <dbReference type="EMBL" id="PHH79596.1"/>
    </source>
</evidence>
<keyword evidence="6" id="KW-1133">Transmembrane helix</keyword>
<dbReference type="EMBL" id="NJES01000040">
    <property type="protein sequence ID" value="PHH79596.1"/>
    <property type="molecule type" value="Genomic_DNA"/>
</dbReference>
<feature type="binding site" description="axial binding residue" evidence="5">
    <location>
        <position position="417"/>
    </location>
    <ligand>
        <name>heme</name>
        <dbReference type="ChEBI" id="CHEBI:30413"/>
    </ligand>
    <ligandPart>
        <name>Fe</name>
        <dbReference type="ChEBI" id="CHEBI:18248"/>
    </ligandPart>
</feature>
<gene>
    <name evidence="7" type="ORF">CDD80_4358</name>
</gene>
<dbReference type="PROSITE" id="PS00086">
    <property type="entry name" value="CYTOCHROME_P450"/>
    <property type="match status" value="1"/>
</dbReference>
<evidence type="ECO:0000256" key="4">
    <source>
        <dbReference type="ARBA" id="ARBA00023004"/>
    </source>
</evidence>
<comment type="similarity">
    <text evidence="1">Belongs to the cytochrome P450 family.</text>
</comment>
<keyword evidence="8" id="KW-1185">Reference proteome</keyword>
<comment type="caution">
    <text evidence="7">The sequence shown here is derived from an EMBL/GenBank/DDBJ whole genome shotgun (WGS) entry which is preliminary data.</text>
</comment>
<dbReference type="PRINTS" id="PR00463">
    <property type="entry name" value="EP450I"/>
</dbReference>
<dbReference type="AlphaFoldDB" id="A0A2C5ZHW0"/>
<dbReference type="Pfam" id="PF00067">
    <property type="entry name" value="p450"/>
    <property type="match status" value="1"/>
</dbReference>
<evidence type="ECO:0000313" key="8">
    <source>
        <dbReference type="Proteomes" id="UP000226431"/>
    </source>
</evidence>
<organism evidence="7 8">
    <name type="scientific">Ophiocordyceps camponoti-rufipedis</name>
    <dbReference type="NCBI Taxonomy" id="2004952"/>
    <lineage>
        <taxon>Eukaryota</taxon>
        <taxon>Fungi</taxon>
        <taxon>Dikarya</taxon>
        <taxon>Ascomycota</taxon>
        <taxon>Pezizomycotina</taxon>
        <taxon>Sordariomycetes</taxon>
        <taxon>Hypocreomycetidae</taxon>
        <taxon>Hypocreales</taxon>
        <taxon>Ophiocordycipitaceae</taxon>
        <taxon>Ophiocordyceps</taxon>
    </lineage>
</organism>
<dbReference type="InterPro" id="IPR001128">
    <property type="entry name" value="Cyt_P450"/>
</dbReference>
<dbReference type="STRING" id="2004952.A0A2C5ZHW0"/>
<dbReference type="Gene3D" id="1.10.630.10">
    <property type="entry name" value="Cytochrome P450"/>
    <property type="match status" value="1"/>
</dbReference>
<keyword evidence="6" id="KW-0812">Transmembrane</keyword>
<dbReference type="GO" id="GO:0005506">
    <property type="term" value="F:iron ion binding"/>
    <property type="evidence" value="ECO:0007669"/>
    <property type="project" value="InterPro"/>
</dbReference>